<sequence length="743" mass="79717">MKGEAVVEKLKSSLLSVSKGVITPLIAIFVFSLTIGLFLSLTLLVISIEEGAGSLSDSAMSMTWAVFMFAQGVGLTFGNCVVTIIPLGLTLLFIAVLVGLIRRIKGGSLAYITGLIVWVATHVVLAQNTHVTLVDSIVVIAGKTACVYILALLLAVFPSSEFWTVTKQRYKQVCSVRVQKIICVAKRAAVIVFASYALVAVATVVVWSCTHIGSVHSFFITLGMQNGSRILTTLACFIWLPNVAIWALSWICGAGFSIGKVAYFTLSAAQYKHLPPVPVFGIFPDAISDATYRAVCYGIIPVVCCVIMLIVILHKRGCGLGVININNKTERKAFIIAVVQAAIVSIGVAAFITVVGTIIFACANGSLGEYRLAVVGVDVVESTRAVGHLTLYAVIVSWVLALVISLLICGVRYCLSLLTHHRVSHSDGQQHKDSAKTASDDAIKTVETTAAATTAKNVTKDAVTSAIQDATRTTGTSAIQEATKTVTKTAVKDNTDNTKESNVTRKTTSHNQPLRSVHSTEVSASNSDNKKHDNISHENNNQPVTADQEDNSENHTERLNHTHKSRFTTESMATTESKPTTVKQPISAAVNKLHTQMSKTLGAVASASHSAVSAASSSVNQCAHAVKKLIALLPGKQPLQTYHSEARVSSSTVTRDNRTNQPRTVQSAELHRVTNLRKTTSSQSSHNQQSHTYQPAFTDRAARIATSNASSQVNMPTQNSEQQPPLSLKKAYPRTASSKTKRK</sequence>
<evidence type="ECO:0000256" key="2">
    <source>
        <dbReference type="SAM" id="Phobius"/>
    </source>
</evidence>
<proteinExistence type="predicted"/>
<name>A0A133NTZ4_GARVA</name>
<feature type="transmembrane region" description="Helical" evidence="2">
    <location>
        <begin position="334"/>
        <end position="361"/>
    </location>
</feature>
<keyword evidence="2" id="KW-0812">Transmembrane</keyword>
<dbReference type="AlphaFoldDB" id="A0A133NTZ4"/>
<dbReference type="OrthoDB" id="3742900at2"/>
<protein>
    <recommendedName>
        <fullName evidence="5">Beta-carotene 15,15'-monooxygenase</fullName>
    </recommendedName>
</protein>
<feature type="compositionally biased region" description="Polar residues" evidence="1">
    <location>
        <begin position="568"/>
        <end position="582"/>
    </location>
</feature>
<dbReference type="EMBL" id="LRQB01000062">
    <property type="protein sequence ID" value="KXA19760.1"/>
    <property type="molecule type" value="Genomic_DNA"/>
</dbReference>
<accession>A0A133NTZ4</accession>
<feature type="transmembrane region" description="Helical" evidence="2">
    <location>
        <begin position="234"/>
        <end position="258"/>
    </location>
</feature>
<feature type="transmembrane region" description="Helical" evidence="2">
    <location>
        <begin position="68"/>
        <end position="101"/>
    </location>
</feature>
<comment type="caution">
    <text evidence="3">The sequence shown here is derived from an EMBL/GenBank/DDBJ whole genome shotgun (WGS) entry which is preliminary data.</text>
</comment>
<feature type="region of interest" description="Disordered" evidence="1">
    <location>
        <begin position="702"/>
        <end position="743"/>
    </location>
</feature>
<dbReference type="PATRIC" id="fig|2702.100.peg.949"/>
<evidence type="ECO:0008006" key="5">
    <source>
        <dbReference type="Google" id="ProtNLM"/>
    </source>
</evidence>
<feature type="region of interest" description="Disordered" evidence="1">
    <location>
        <begin position="643"/>
        <end position="666"/>
    </location>
</feature>
<keyword evidence="2" id="KW-0472">Membrane</keyword>
<feature type="transmembrane region" description="Helical" evidence="2">
    <location>
        <begin position="137"/>
        <end position="157"/>
    </location>
</feature>
<feature type="compositionally biased region" description="Basic and acidic residues" evidence="1">
    <location>
        <begin position="490"/>
        <end position="503"/>
    </location>
</feature>
<dbReference type="InterPro" id="IPR045931">
    <property type="entry name" value="DUF6350"/>
</dbReference>
<evidence type="ECO:0000256" key="1">
    <source>
        <dbReference type="SAM" id="MobiDB-lite"/>
    </source>
</evidence>
<dbReference type="Proteomes" id="UP000070687">
    <property type="component" value="Unassembled WGS sequence"/>
</dbReference>
<feature type="transmembrane region" description="Helical" evidence="2">
    <location>
        <begin position="21"/>
        <end position="48"/>
    </location>
</feature>
<feature type="transmembrane region" description="Helical" evidence="2">
    <location>
        <begin position="290"/>
        <end position="313"/>
    </location>
</feature>
<feature type="region of interest" description="Disordered" evidence="1">
    <location>
        <begin position="490"/>
        <end position="582"/>
    </location>
</feature>
<evidence type="ECO:0000313" key="4">
    <source>
        <dbReference type="Proteomes" id="UP000070687"/>
    </source>
</evidence>
<feature type="compositionally biased region" description="Polar residues" evidence="1">
    <location>
        <begin position="504"/>
        <end position="527"/>
    </location>
</feature>
<dbReference type="Pfam" id="PF19877">
    <property type="entry name" value="DUF6350"/>
    <property type="match status" value="1"/>
</dbReference>
<organism evidence="3 4">
    <name type="scientific">Gardnerella vaginalis</name>
    <dbReference type="NCBI Taxonomy" id="2702"/>
    <lineage>
        <taxon>Bacteria</taxon>
        <taxon>Bacillati</taxon>
        <taxon>Actinomycetota</taxon>
        <taxon>Actinomycetes</taxon>
        <taxon>Bifidobacteriales</taxon>
        <taxon>Bifidobacteriaceae</taxon>
        <taxon>Gardnerella</taxon>
    </lineage>
</organism>
<reference evidence="3 4" key="1">
    <citation type="submission" date="2016-01" db="EMBL/GenBank/DDBJ databases">
        <authorList>
            <person name="Oliw E.H."/>
        </authorList>
    </citation>
    <scope>NUCLEOTIDE SEQUENCE [LARGE SCALE GENOMIC DNA]</scope>
    <source>
        <strain evidence="3 4">PSS_7772B</strain>
    </source>
</reference>
<feature type="transmembrane region" description="Helical" evidence="2">
    <location>
        <begin position="108"/>
        <end position="125"/>
    </location>
</feature>
<evidence type="ECO:0000313" key="3">
    <source>
        <dbReference type="EMBL" id="KXA19760.1"/>
    </source>
</evidence>
<keyword evidence="2" id="KW-1133">Transmembrane helix</keyword>
<feature type="transmembrane region" description="Helical" evidence="2">
    <location>
        <begin position="391"/>
        <end position="415"/>
    </location>
</feature>
<feature type="compositionally biased region" description="Polar residues" evidence="1">
    <location>
        <begin position="705"/>
        <end position="725"/>
    </location>
</feature>
<gene>
    <name evidence="3" type="ORF">HMPREF3208_00966</name>
</gene>